<protein>
    <recommendedName>
        <fullName evidence="2">Transposase</fullName>
    </recommendedName>
</protein>
<name>A0AAU8DQL9_9ACTN</name>
<organism evidence="1">
    <name type="scientific">Nakamurella sp. A5-74</name>
    <dbReference type="NCBI Taxonomy" id="3158264"/>
    <lineage>
        <taxon>Bacteria</taxon>
        <taxon>Bacillati</taxon>
        <taxon>Actinomycetota</taxon>
        <taxon>Actinomycetes</taxon>
        <taxon>Nakamurellales</taxon>
        <taxon>Nakamurellaceae</taxon>
        <taxon>Nakamurella</taxon>
    </lineage>
</organism>
<dbReference type="EMBL" id="CP159218">
    <property type="protein sequence ID" value="XCG64495.1"/>
    <property type="molecule type" value="Genomic_DNA"/>
</dbReference>
<reference evidence="1" key="1">
    <citation type="submission" date="2024-05" db="EMBL/GenBank/DDBJ databases">
        <authorList>
            <person name="Cai S.Y."/>
            <person name="Jin L.M."/>
            <person name="Li H.R."/>
        </authorList>
    </citation>
    <scope>NUCLEOTIDE SEQUENCE</scope>
    <source>
        <strain evidence="1">A5-74</strain>
    </source>
</reference>
<evidence type="ECO:0000313" key="1">
    <source>
        <dbReference type="EMBL" id="XCG64495.1"/>
    </source>
</evidence>
<sequence length="87" mass="9676">MNEWIEVGKRQTETWRRNSGTPVVRGCFVWFEPGRAQRGEPPWLAAYLDYSTGGNRSVPGSNTVTQGFTTLAEGQAWIDGVVDAVMQ</sequence>
<dbReference type="AlphaFoldDB" id="A0AAU8DQL9"/>
<evidence type="ECO:0008006" key="2">
    <source>
        <dbReference type="Google" id="ProtNLM"/>
    </source>
</evidence>
<dbReference type="RefSeq" id="WP_353650108.1">
    <property type="nucleotide sequence ID" value="NZ_CP159218.1"/>
</dbReference>
<proteinExistence type="predicted"/>
<accession>A0AAU8DQL9</accession>
<gene>
    <name evidence="1" type="ORF">ABLG96_03910</name>
</gene>